<evidence type="ECO:0000313" key="2">
    <source>
        <dbReference type="Proteomes" id="UP001281147"/>
    </source>
</evidence>
<dbReference type="EMBL" id="JAUTXU010000203">
    <property type="protein sequence ID" value="KAK3698988.1"/>
    <property type="molecule type" value="Genomic_DNA"/>
</dbReference>
<evidence type="ECO:0000313" key="1">
    <source>
        <dbReference type="EMBL" id="KAK3698988.1"/>
    </source>
</evidence>
<name>A0ACC3MNA8_9PEZI</name>
<organism evidence="1 2">
    <name type="scientific">Vermiconidia calcicola</name>
    <dbReference type="NCBI Taxonomy" id="1690605"/>
    <lineage>
        <taxon>Eukaryota</taxon>
        <taxon>Fungi</taxon>
        <taxon>Dikarya</taxon>
        <taxon>Ascomycota</taxon>
        <taxon>Pezizomycotina</taxon>
        <taxon>Dothideomycetes</taxon>
        <taxon>Dothideomycetidae</taxon>
        <taxon>Mycosphaerellales</taxon>
        <taxon>Extremaceae</taxon>
        <taxon>Vermiconidia</taxon>
    </lineage>
</organism>
<keyword evidence="2" id="KW-1185">Reference proteome</keyword>
<gene>
    <name evidence="1" type="ORF">LTR37_016679</name>
</gene>
<protein>
    <submittedName>
        <fullName evidence="1">Uncharacterized protein</fullName>
    </submittedName>
</protein>
<proteinExistence type="predicted"/>
<accession>A0ACC3MNA8</accession>
<comment type="caution">
    <text evidence="1">The sequence shown here is derived from an EMBL/GenBank/DDBJ whole genome shotgun (WGS) entry which is preliminary data.</text>
</comment>
<sequence length="207" mass="23208">MFRTGVYAAQHYNTTYLASRIDDGLDIHYNVTGTSISPINVFQTDFSYFAGAAVVDLLCVLVRSCRASYHWRHLLVEANNFEAILYTFHGWWRLGRATSFSPQEIAKAFDAPLLHNLPSNLDGKCIARQRGCRKVQYGVVTDMVRAEDREHSAAAKKLAVADKEAVHKVSGARLSLKEYYGIIRTAMFERLDRIDSGRQATSAEGPC</sequence>
<reference evidence="1" key="1">
    <citation type="submission" date="2023-07" db="EMBL/GenBank/DDBJ databases">
        <title>Black Yeasts Isolated from many extreme environments.</title>
        <authorList>
            <person name="Coleine C."/>
            <person name="Stajich J.E."/>
            <person name="Selbmann L."/>
        </authorList>
    </citation>
    <scope>NUCLEOTIDE SEQUENCE</scope>
    <source>
        <strain evidence="1">CCFEE 5714</strain>
    </source>
</reference>
<dbReference type="Proteomes" id="UP001281147">
    <property type="component" value="Unassembled WGS sequence"/>
</dbReference>